<dbReference type="GO" id="GO:0006355">
    <property type="term" value="P:regulation of DNA-templated transcription"/>
    <property type="evidence" value="ECO:0007669"/>
    <property type="project" value="InterPro"/>
</dbReference>
<dbReference type="GO" id="GO:0005524">
    <property type="term" value="F:ATP binding"/>
    <property type="evidence" value="ECO:0007669"/>
    <property type="project" value="InterPro"/>
</dbReference>
<protein>
    <recommendedName>
        <fullName evidence="3">QLQ domain-containing protein</fullName>
    </recommendedName>
</protein>
<comment type="subcellular location">
    <subcellularLocation>
        <location evidence="1">Nucleus</location>
    </subcellularLocation>
</comment>
<dbReference type="Proteomes" id="UP000799118">
    <property type="component" value="Unassembled WGS sequence"/>
</dbReference>
<evidence type="ECO:0000313" key="4">
    <source>
        <dbReference type="EMBL" id="KAE9389280.1"/>
    </source>
</evidence>
<dbReference type="PROSITE" id="PS51666">
    <property type="entry name" value="QLQ"/>
    <property type="match status" value="1"/>
</dbReference>
<evidence type="ECO:0000256" key="1">
    <source>
        <dbReference type="ARBA" id="ARBA00004123"/>
    </source>
</evidence>
<dbReference type="OrthoDB" id="2796843at2759"/>
<reference evidence="4" key="1">
    <citation type="journal article" date="2019" name="Environ. Microbiol.">
        <title>Fungal ecological strategies reflected in gene transcription - a case study of two litter decomposers.</title>
        <authorList>
            <person name="Barbi F."/>
            <person name="Kohler A."/>
            <person name="Barry K."/>
            <person name="Baskaran P."/>
            <person name="Daum C."/>
            <person name="Fauchery L."/>
            <person name="Ihrmark K."/>
            <person name="Kuo A."/>
            <person name="LaButti K."/>
            <person name="Lipzen A."/>
            <person name="Morin E."/>
            <person name="Grigoriev I.V."/>
            <person name="Henrissat B."/>
            <person name="Lindahl B."/>
            <person name="Martin F."/>
        </authorList>
    </citation>
    <scope>NUCLEOTIDE SEQUENCE</scope>
    <source>
        <strain evidence="4">JB14</strain>
    </source>
</reference>
<feature type="domain" description="QLQ" evidence="3">
    <location>
        <begin position="46"/>
        <end position="81"/>
    </location>
</feature>
<dbReference type="InterPro" id="IPR014978">
    <property type="entry name" value="Gln-Leu-Gln_QLQ"/>
</dbReference>
<dbReference type="AlphaFoldDB" id="A0A6A4GVC7"/>
<evidence type="ECO:0000313" key="5">
    <source>
        <dbReference type="Proteomes" id="UP000799118"/>
    </source>
</evidence>
<name>A0A6A4GVC7_9AGAR</name>
<keyword evidence="2" id="KW-0539">Nucleus</keyword>
<evidence type="ECO:0000256" key="2">
    <source>
        <dbReference type="ARBA" id="ARBA00023242"/>
    </source>
</evidence>
<organism evidence="4 5">
    <name type="scientific">Gymnopus androsaceus JB14</name>
    <dbReference type="NCBI Taxonomy" id="1447944"/>
    <lineage>
        <taxon>Eukaryota</taxon>
        <taxon>Fungi</taxon>
        <taxon>Dikarya</taxon>
        <taxon>Basidiomycota</taxon>
        <taxon>Agaricomycotina</taxon>
        <taxon>Agaricomycetes</taxon>
        <taxon>Agaricomycetidae</taxon>
        <taxon>Agaricales</taxon>
        <taxon>Marasmiineae</taxon>
        <taxon>Omphalotaceae</taxon>
        <taxon>Gymnopus</taxon>
    </lineage>
</organism>
<dbReference type="Pfam" id="PF08880">
    <property type="entry name" value="QLQ"/>
    <property type="match status" value="1"/>
</dbReference>
<dbReference type="EMBL" id="ML769703">
    <property type="protein sequence ID" value="KAE9389280.1"/>
    <property type="molecule type" value="Genomic_DNA"/>
</dbReference>
<evidence type="ECO:0000259" key="3">
    <source>
        <dbReference type="PROSITE" id="PS51666"/>
    </source>
</evidence>
<keyword evidence="5" id="KW-1185">Reference proteome</keyword>
<sequence>MSHNGLSVDASKIAYSTVDNELCATDETTACAVLCKLSSQNSAEVSFTPDQINVLHVQIHAFKMLSQGSPLPDSLHQAVQLSNTIIPDLKKLLQPPDQPSRLVDSIVKVSKSPNVIPKSEEKVGVLPINPADMPM</sequence>
<gene>
    <name evidence="4" type="ORF">BT96DRAFT_1070719</name>
</gene>
<accession>A0A6A4GVC7</accession>
<proteinExistence type="predicted"/>
<dbReference type="SMART" id="SM00951">
    <property type="entry name" value="QLQ"/>
    <property type="match status" value="1"/>
</dbReference>
<dbReference type="GO" id="GO:0005634">
    <property type="term" value="C:nucleus"/>
    <property type="evidence" value="ECO:0007669"/>
    <property type="project" value="UniProtKB-SubCell"/>
</dbReference>